<dbReference type="SUPFAM" id="SSF53335">
    <property type="entry name" value="S-adenosyl-L-methionine-dependent methyltransferases"/>
    <property type="match status" value="1"/>
</dbReference>
<dbReference type="RefSeq" id="WP_246951661.1">
    <property type="nucleotide sequence ID" value="NZ_JALKII010000005.1"/>
</dbReference>
<keyword evidence="3" id="KW-1185">Reference proteome</keyword>
<gene>
    <name evidence="2" type="ORF">MU846_08495</name>
</gene>
<name>A0ABT0E807_9GAMM</name>
<feature type="signal peptide" evidence="1">
    <location>
        <begin position="1"/>
        <end position="25"/>
    </location>
</feature>
<dbReference type="Proteomes" id="UP001165524">
    <property type="component" value="Unassembled WGS sequence"/>
</dbReference>
<feature type="chain" id="PRO_5047135331" evidence="1">
    <location>
        <begin position="26"/>
        <end position="278"/>
    </location>
</feature>
<evidence type="ECO:0000256" key="1">
    <source>
        <dbReference type="SAM" id="SignalP"/>
    </source>
</evidence>
<reference evidence="2" key="1">
    <citation type="submission" date="2022-04" db="EMBL/GenBank/DDBJ databases">
        <title>Alcanivorax sp. CY1518 draft genome sequence.</title>
        <authorList>
            <person name="Zhao G."/>
            <person name="An M."/>
        </authorList>
    </citation>
    <scope>NUCLEOTIDE SEQUENCE</scope>
    <source>
        <strain evidence="2">CY1518</strain>
    </source>
</reference>
<organism evidence="2 3">
    <name type="scientific">Alcanivorax quisquiliarum</name>
    <dbReference type="NCBI Taxonomy" id="2933565"/>
    <lineage>
        <taxon>Bacteria</taxon>
        <taxon>Pseudomonadati</taxon>
        <taxon>Pseudomonadota</taxon>
        <taxon>Gammaproteobacteria</taxon>
        <taxon>Oceanospirillales</taxon>
        <taxon>Alcanivoracaceae</taxon>
        <taxon>Alcanivorax</taxon>
    </lineage>
</organism>
<keyword evidence="2" id="KW-0489">Methyltransferase</keyword>
<keyword evidence="2" id="KW-0808">Transferase</keyword>
<accession>A0ABT0E807</accession>
<dbReference type="InterPro" id="IPR029063">
    <property type="entry name" value="SAM-dependent_MTases_sf"/>
</dbReference>
<comment type="caution">
    <text evidence="2">The sequence shown here is derived from an EMBL/GenBank/DDBJ whole genome shotgun (WGS) entry which is preliminary data.</text>
</comment>
<dbReference type="InterPro" id="IPR016980">
    <property type="entry name" value="S-AdoMet-dep_MeTrfase_Alr7345"/>
</dbReference>
<dbReference type="Gene3D" id="3.40.50.150">
    <property type="entry name" value="Vaccinia Virus protein VP39"/>
    <property type="match status" value="1"/>
</dbReference>
<dbReference type="PIRSF" id="PIRSF031679">
    <property type="entry name" value="Mtase_Alr7345_prd"/>
    <property type="match status" value="1"/>
</dbReference>
<proteinExistence type="predicted"/>
<dbReference type="EMBL" id="JALKII010000005">
    <property type="protein sequence ID" value="MCK0537747.1"/>
    <property type="molecule type" value="Genomic_DNA"/>
</dbReference>
<sequence>MTLHAYRWPGALLLLVTALLGQGCANHSPAPVDAIAQAAAHPQRTAAFVARDSWRNPVETLAFFEVEPDMSVVEIWPGAGWYTEILAPLLREQGQLYAAHFDPASPVPFFQRSLNAFQNKLAAAPDIYDRTTLTAFNPPTATAIAPDGSADRVLTFRNVHNWAKSGHADAAFDAFFVALKPGGILGVVEHRAPAERSLAEQIASGYMTEEYVIALAERAGFQLLERAEINANPQDSADHPAGVWSLPPTLRGADGPDRARYQAIGESDRMTLKFIKPL</sequence>
<evidence type="ECO:0000313" key="2">
    <source>
        <dbReference type="EMBL" id="MCK0537747.1"/>
    </source>
</evidence>
<keyword evidence="1" id="KW-0732">Signal</keyword>
<dbReference type="PROSITE" id="PS51257">
    <property type="entry name" value="PROKAR_LIPOPROTEIN"/>
    <property type="match status" value="1"/>
</dbReference>
<dbReference type="GO" id="GO:0008168">
    <property type="term" value="F:methyltransferase activity"/>
    <property type="evidence" value="ECO:0007669"/>
    <property type="project" value="UniProtKB-KW"/>
</dbReference>
<protein>
    <submittedName>
        <fullName evidence="2">Methyltransferase</fullName>
    </submittedName>
</protein>
<evidence type="ECO:0000313" key="3">
    <source>
        <dbReference type="Proteomes" id="UP001165524"/>
    </source>
</evidence>
<dbReference type="GO" id="GO:0032259">
    <property type="term" value="P:methylation"/>
    <property type="evidence" value="ECO:0007669"/>
    <property type="project" value="UniProtKB-KW"/>
</dbReference>